<evidence type="ECO:0000313" key="11">
    <source>
        <dbReference type="Proteomes" id="UP000824263"/>
    </source>
</evidence>
<keyword evidence="5 8" id="KW-0378">Hydrolase</keyword>
<dbReference type="InterPro" id="IPR032312">
    <property type="entry name" value="LacZ_4"/>
</dbReference>
<comment type="catalytic activity">
    <reaction evidence="1 8">
        <text>Hydrolysis of terminal non-reducing beta-D-galactose residues in beta-D-galactosides.</text>
        <dbReference type="EC" id="3.2.1.23"/>
    </reaction>
</comment>
<dbReference type="EC" id="3.2.1.23" evidence="3 8"/>
<dbReference type="SUPFAM" id="SSF51445">
    <property type="entry name" value="(Trans)glycosidases"/>
    <property type="match status" value="1"/>
</dbReference>
<dbReference type="InterPro" id="IPR008979">
    <property type="entry name" value="Galactose-bd-like_sf"/>
</dbReference>
<dbReference type="Pfam" id="PF02836">
    <property type="entry name" value="Glyco_hydro_2_C"/>
    <property type="match status" value="1"/>
</dbReference>
<comment type="similarity">
    <text evidence="2 8">Belongs to the glycosyl hydrolase 2 family.</text>
</comment>
<evidence type="ECO:0000256" key="5">
    <source>
        <dbReference type="ARBA" id="ARBA00022801"/>
    </source>
</evidence>
<dbReference type="Gene3D" id="2.60.120.260">
    <property type="entry name" value="Galactose-binding domain-like"/>
    <property type="match status" value="1"/>
</dbReference>
<protein>
    <recommendedName>
        <fullName evidence="4 8">Beta-galactosidase</fullName>
        <ecNumber evidence="3 8">3.2.1.23</ecNumber>
    </recommendedName>
    <alternativeName>
        <fullName evidence="7 8">Lactase</fullName>
    </alternativeName>
</protein>
<proteinExistence type="inferred from homology"/>
<dbReference type="Gene3D" id="3.20.20.80">
    <property type="entry name" value="Glycosidases"/>
    <property type="match status" value="1"/>
</dbReference>
<feature type="domain" description="Beta galactosidase small chain/" evidence="9">
    <location>
        <begin position="735"/>
        <end position="1006"/>
    </location>
</feature>
<dbReference type="GO" id="GO:0009341">
    <property type="term" value="C:beta-galactosidase complex"/>
    <property type="evidence" value="ECO:0007669"/>
    <property type="project" value="InterPro"/>
</dbReference>
<dbReference type="InterPro" id="IPR023230">
    <property type="entry name" value="Glyco_hydro_2_CS"/>
</dbReference>
<dbReference type="InterPro" id="IPR036156">
    <property type="entry name" value="Beta-gal/glucu_dom_sf"/>
</dbReference>
<dbReference type="PRINTS" id="PR00132">
    <property type="entry name" value="GLHYDRLASE2"/>
</dbReference>
<dbReference type="InterPro" id="IPR006104">
    <property type="entry name" value="Glyco_hydro_2_N"/>
</dbReference>
<evidence type="ECO:0000259" key="9">
    <source>
        <dbReference type="SMART" id="SM01038"/>
    </source>
</evidence>
<dbReference type="InterPro" id="IPR017853">
    <property type="entry name" value="GH"/>
</dbReference>
<dbReference type="InterPro" id="IPR013783">
    <property type="entry name" value="Ig-like_fold"/>
</dbReference>
<dbReference type="Pfam" id="PF02929">
    <property type="entry name" value="Bgal_small_N"/>
    <property type="match status" value="1"/>
</dbReference>
<dbReference type="SUPFAM" id="SSF49303">
    <property type="entry name" value="beta-Galactosidase/glucuronidase domain"/>
    <property type="match status" value="2"/>
</dbReference>
<reference evidence="10" key="2">
    <citation type="submission" date="2021-04" db="EMBL/GenBank/DDBJ databases">
        <authorList>
            <person name="Gilroy R."/>
        </authorList>
    </citation>
    <scope>NUCLEOTIDE SEQUENCE</scope>
    <source>
        <strain evidence="10">ChiSxjej1B13-11762</strain>
    </source>
</reference>
<comment type="caution">
    <text evidence="10">The sequence shown here is derived from an EMBL/GenBank/DDBJ whole genome shotgun (WGS) entry which is preliminary data.</text>
</comment>
<evidence type="ECO:0000256" key="1">
    <source>
        <dbReference type="ARBA" id="ARBA00001412"/>
    </source>
</evidence>
<dbReference type="Proteomes" id="UP000824263">
    <property type="component" value="Unassembled WGS sequence"/>
</dbReference>
<evidence type="ECO:0000256" key="4">
    <source>
        <dbReference type="ARBA" id="ARBA00013303"/>
    </source>
</evidence>
<evidence type="ECO:0000256" key="8">
    <source>
        <dbReference type="RuleBase" id="RU361154"/>
    </source>
</evidence>
<dbReference type="InterPro" id="IPR006103">
    <property type="entry name" value="Glyco_hydro_2_cat"/>
</dbReference>
<evidence type="ECO:0000256" key="3">
    <source>
        <dbReference type="ARBA" id="ARBA00012756"/>
    </source>
</evidence>
<evidence type="ECO:0000256" key="6">
    <source>
        <dbReference type="ARBA" id="ARBA00023295"/>
    </source>
</evidence>
<dbReference type="PROSITE" id="PS00608">
    <property type="entry name" value="GLYCOSYL_HYDROL_F2_2"/>
    <property type="match status" value="1"/>
</dbReference>
<reference evidence="10" key="1">
    <citation type="journal article" date="2021" name="PeerJ">
        <title>Extensive microbial diversity within the chicken gut microbiome revealed by metagenomics and culture.</title>
        <authorList>
            <person name="Gilroy R."/>
            <person name="Ravi A."/>
            <person name="Getino M."/>
            <person name="Pursley I."/>
            <person name="Horton D.L."/>
            <person name="Alikhan N.F."/>
            <person name="Baker D."/>
            <person name="Gharbi K."/>
            <person name="Hall N."/>
            <person name="Watson M."/>
            <person name="Adriaenssens E.M."/>
            <person name="Foster-Nyarko E."/>
            <person name="Jarju S."/>
            <person name="Secka A."/>
            <person name="Antonio M."/>
            <person name="Oren A."/>
            <person name="Chaudhuri R.R."/>
            <person name="La Ragione R."/>
            <person name="Hildebrand F."/>
            <person name="Pallen M.J."/>
        </authorList>
    </citation>
    <scope>NUCLEOTIDE SEQUENCE</scope>
    <source>
        <strain evidence="10">ChiSxjej1B13-11762</strain>
    </source>
</reference>
<dbReference type="PANTHER" id="PTHR46323:SF2">
    <property type="entry name" value="BETA-GALACTOSIDASE"/>
    <property type="match status" value="1"/>
</dbReference>
<dbReference type="Pfam" id="PF16353">
    <property type="entry name" value="LacZ_4"/>
    <property type="match status" value="1"/>
</dbReference>
<dbReference type="AlphaFoldDB" id="A0A9D1UDX9"/>
<dbReference type="GO" id="GO:0004565">
    <property type="term" value="F:beta-galactosidase activity"/>
    <property type="evidence" value="ECO:0007669"/>
    <property type="project" value="UniProtKB-EC"/>
</dbReference>
<dbReference type="InterPro" id="IPR023232">
    <property type="entry name" value="Glyco_hydro_2_AS"/>
</dbReference>
<dbReference type="InterPro" id="IPR050347">
    <property type="entry name" value="Bact_Beta-galactosidase"/>
</dbReference>
<dbReference type="PROSITE" id="PS00719">
    <property type="entry name" value="GLYCOSYL_HYDROL_F2_1"/>
    <property type="match status" value="1"/>
</dbReference>
<evidence type="ECO:0000256" key="7">
    <source>
        <dbReference type="ARBA" id="ARBA00032230"/>
    </source>
</evidence>
<dbReference type="SMART" id="SM01038">
    <property type="entry name" value="Bgal_small_N"/>
    <property type="match status" value="1"/>
</dbReference>
<dbReference type="Gene3D" id="2.70.98.10">
    <property type="match status" value="1"/>
</dbReference>
<name>A0A9D1UDX9_9FIRM</name>
<dbReference type="GO" id="GO:0005990">
    <property type="term" value="P:lactose catabolic process"/>
    <property type="evidence" value="ECO:0007669"/>
    <property type="project" value="TreeGrafter"/>
</dbReference>
<organism evidence="10 11">
    <name type="scientific">Candidatus Dorea gallistercoris</name>
    <dbReference type="NCBI Taxonomy" id="2838542"/>
    <lineage>
        <taxon>Bacteria</taxon>
        <taxon>Bacillati</taxon>
        <taxon>Bacillota</taxon>
        <taxon>Clostridia</taxon>
        <taxon>Lachnospirales</taxon>
        <taxon>Lachnospiraceae</taxon>
        <taxon>Dorea</taxon>
    </lineage>
</organism>
<dbReference type="EMBL" id="DXGF01000023">
    <property type="protein sequence ID" value="HIW82950.1"/>
    <property type="molecule type" value="Genomic_DNA"/>
</dbReference>
<dbReference type="InterPro" id="IPR006102">
    <property type="entry name" value="Ig-like_GH2"/>
</dbReference>
<dbReference type="SUPFAM" id="SSF74650">
    <property type="entry name" value="Galactose mutarotase-like"/>
    <property type="match status" value="1"/>
</dbReference>
<accession>A0A9D1UDX9</accession>
<evidence type="ECO:0000313" key="10">
    <source>
        <dbReference type="EMBL" id="HIW82950.1"/>
    </source>
</evidence>
<dbReference type="GO" id="GO:0030246">
    <property type="term" value="F:carbohydrate binding"/>
    <property type="evidence" value="ECO:0007669"/>
    <property type="project" value="InterPro"/>
</dbReference>
<dbReference type="InterPro" id="IPR004199">
    <property type="entry name" value="B-gal_small/dom_5"/>
</dbReference>
<dbReference type="InterPro" id="IPR014718">
    <property type="entry name" value="GH-type_carb-bd"/>
</dbReference>
<dbReference type="Pfam" id="PF00703">
    <property type="entry name" value="Glyco_hydro_2"/>
    <property type="match status" value="1"/>
</dbReference>
<dbReference type="InterPro" id="IPR006101">
    <property type="entry name" value="Glyco_hydro_2"/>
</dbReference>
<dbReference type="InterPro" id="IPR011013">
    <property type="entry name" value="Gal_mutarotase_sf_dom"/>
</dbReference>
<dbReference type="PANTHER" id="PTHR46323">
    <property type="entry name" value="BETA-GALACTOSIDASE"/>
    <property type="match status" value="1"/>
</dbReference>
<evidence type="ECO:0000256" key="2">
    <source>
        <dbReference type="ARBA" id="ARBA00007401"/>
    </source>
</evidence>
<dbReference type="Gene3D" id="2.60.40.10">
    <property type="entry name" value="Immunoglobulins"/>
    <property type="match status" value="2"/>
</dbReference>
<keyword evidence="6 8" id="KW-0326">Glycosidase</keyword>
<dbReference type="SUPFAM" id="SSF49785">
    <property type="entry name" value="Galactose-binding domain-like"/>
    <property type="match status" value="1"/>
</dbReference>
<gene>
    <name evidence="10" type="ORF">H9873_01310</name>
</gene>
<dbReference type="Pfam" id="PF02837">
    <property type="entry name" value="Glyco_hydro_2_N"/>
    <property type="match status" value="1"/>
</dbReference>
<sequence>MRADRADPAWLEDPKVFAVNRIPHHSDHRFYEKPEEAEKGGDMPLKQSLNGEWQFDWAPDPGKRQKDFYSMQFDNSGFSRIQVPGHIETQGFGRNQYVNSMYPWDGIEEIHPPEVPEKDHTVGSYVRYFTLQKNLRGKRVFLSFQGVETAFFVWINGNFIGYSEDSFAPAEFEVTEELMEGVNKLAVEVHQRSSASWIEDQDFFRFSGIFREVFLYAIPRAHVWDLFVKAGLKEDARTGLLSANARLEGVLGCSVRLLVRDREGRQILESRKKAEERLEFQAEVEKVQPWSAEIPCLYDLFLEIVDEDGRVIEAACQRIGFRRFEMKDGLMCLNGKRIVFRGVNRHEFNARRGRAITREDMLWDIRFLKRHNINAVRTSHYPDQSLWYDLCDEYGIYLIDEANLESHGSWQRMGVCDPSWNVPGDLPQWREAVLDRAAAMFHRDKNHSSILIWSCGNESYAGKNLEAMSDYLHKQDDTRLVHYEGVVWNPKYRHISDMESRMYAKPEEIEEYLESDPDKPYISCEYMHSMGNSTGGLCLYTNLEDRYAKYQGGFIWDYIDQALYRSNDQGEEVLSYGGDFDDRPSDYEFCGNGILFADRTISPKVQEVKALYAPLRIRPGEDGVEIQNRNLFLDTSGYRFVCRLMREGRCLYQTELQAVIGPGQTGVVPVDVPETGIPGEYVFQVSAVLAQDTLWGKKGEECCFGQRIWKEKGETDQKSRIRGRLEVIHGDVNIGVRGKGFSALFSRAKGGIVSLCYGGKEYLAEAPKLTFWRALTDNDRGAGLGFDCSFWMTAGMFARHTDTRIQEGEKEVTLIFDFLLPRPLGVKVEVVYRVNGCGTVSVRAVFHGRKGLPTLPAFGMEWKLKRSAQYFRYYGYGPEENYRDRREGARLGIFESSADENLSPYLRPQECGNRTGIRWLEVTEETGEGLRFAAEDTPFEVSVLPHSALELEAASHREELPAPHYTWTRILAGQMGVGGDDSWGAPVHSQYLLSPERDWSVGFAVGKAAGVDE</sequence>